<accession>A0A8F5BTK7</accession>
<feature type="transmembrane region" description="Helical" evidence="1">
    <location>
        <begin position="7"/>
        <end position="26"/>
    </location>
</feature>
<dbReference type="Proteomes" id="UP000693941">
    <property type="component" value="Chromosome"/>
</dbReference>
<reference evidence="2" key="1">
    <citation type="journal article" date="2021" name="Environ. Microbiol.">
        <title>New insights into the diversity and evolution of the archaeal mobilome from three complete genomes of Saccharolobus shibatae.</title>
        <authorList>
            <person name="Medvedeva S."/>
            <person name="Brandt D."/>
            <person name="Cvirkaite-Krupovic V."/>
            <person name="Liu Y."/>
            <person name="Severinov K."/>
            <person name="Ishino S."/>
            <person name="Ishino Y."/>
            <person name="Prangishvili D."/>
            <person name="Kalinowski J."/>
            <person name="Krupovic M."/>
        </authorList>
    </citation>
    <scope>NUCLEOTIDE SEQUENCE</scope>
    <source>
        <strain evidence="2">BEU9</strain>
    </source>
</reference>
<evidence type="ECO:0000256" key="1">
    <source>
        <dbReference type="SAM" id="Phobius"/>
    </source>
</evidence>
<organism evidence="2 3">
    <name type="scientific">Saccharolobus shibatae</name>
    <dbReference type="NCBI Taxonomy" id="2286"/>
    <lineage>
        <taxon>Archaea</taxon>
        <taxon>Thermoproteota</taxon>
        <taxon>Thermoprotei</taxon>
        <taxon>Sulfolobales</taxon>
        <taxon>Sulfolobaceae</taxon>
        <taxon>Saccharolobus</taxon>
    </lineage>
</organism>
<keyword evidence="1" id="KW-0472">Membrane</keyword>
<protein>
    <submittedName>
        <fullName evidence="2">Uncharacterized protein</fullName>
    </submittedName>
</protein>
<dbReference type="EMBL" id="CP077715">
    <property type="protein sequence ID" value="QXJ31073.1"/>
    <property type="molecule type" value="Genomic_DNA"/>
</dbReference>
<keyword evidence="1" id="KW-0812">Transmembrane</keyword>
<sequence length="36" mass="4081">MINRRGLTIMTVFSIIYAILELGMQWDPSKVLGSPE</sequence>
<keyword evidence="1" id="KW-1133">Transmembrane helix</keyword>
<evidence type="ECO:0000313" key="2">
    <source>
        <dbReference type="EMBL" id="QXJ31073.1"/>
    </source>
</evidence>
<gene>
    <name evidence="2" type="ORF">J5U21_00722</name>
</gene>
<evidence type="ECO:0000313" key="3">
    <source>
        <dbReference type="Proteomes" id="UP000693941"/>
    </source>
</evidence>
<dbReference type="AlphaFoldDB" id="A0A8F5BTK7"/>
<name>A0A8F5BTK7_9CREN</name>
<proteinExistence type="predicted"/>